<dbReference type="InterPro" id="IPR050855">
    <property type="entry name" value="NDM-1-like"/>
</dbReference>
<evidence type="ECO:0000256" key="2">
    <source>
        <dbReference type="SAM" id="SignalP"/>
    </source>
</evidence>
<dbReference type="PANTHER" id="PTHR42951:SF4">
    <property type="entry name" value="ACYL-COENZYME A THIOESTERASE MBLAC2"/>
    <property type="match status" value="1"/>
</dbReference>
<dbReference type="PANTHER" id="PTHR42951">
    <property type="entry name" value="METALLO-BETA-LACTAMASE DOMAIN-CONTAINING"/>
    <property type="match status" value="1"/>
</dbReference>
<sequence>MTRIIPGSLLAIFLSIPLLGFAQDFDAVQITTIPVRDGIYMLQGSGGPIMGNIGVSIGDDGTMIVDDQFASLTDKIVAAIGALTDKPVSFVVNSHFHFDHTGGNTNFGRAGAYIVAQDNSRKRMESTQVLSGSGRVQEPYEAAGLPKITFFDDMRFYFNGNTVDLVYTGNGHTDGDAQVYWREANVIHLGDMYVRYGLPFIDRDNGGTADGMIDAIMNIANLINEETIIIPGHGELATRADLLEYHDMLVVIRGRLVRAKVQGLTEAEMIATNPAEGYAAANERTTGWLQQAYAEYTSR</sequence>
<gene>
    <name evidence="4" type="ORF">ABR85_05455</name>
</gene>
<dbReference type="SMART" id="SM00849">
    <property type="entry name" value="Lactamase_B"/>
    <property type="match status" value="1"/>
</dbReference>
<accession>A0A0R2SU50</accession>
<dbReference type="Pfam" id="PF00753">
    <property type="entry name" value="Lactamase_B"/>
    <property type="match status" value="1"/>
</dbReference>
<comment type="caution">
    <text evidence="4">The sequence shown here is derived from an EMBL/GenBank/DDBJ whole genome shotgun (WGS) entry which is preliminary data.</text>
</comment>
<evidence type="ECO:0000259" key="3">
    <source>
        <dbReference type="SMART" id="SM00849"/>
    </source>
</evidence>
<dbReference type="SUPFAM" id="SSF56281">
    <property type="entry name" value="Metallo-hydrolase/oxidoreductase"/>
    <property type="match status" value="1"/>
</dbReference>
<comment type="similarity">
    <text evidence="1">Belongs to the metallo-beta-lactamase superfamily. Class-B beta-lactamase family.</text>
</comment>
<evidence type="ECO:0000313" key="5">
    <source>
        <dbReference type="Proteomes" id="UP000051242"/>
    </source>
</evidence>
<feature type="domain" description="Metallo-beta-lactamase" evidence="3">
    <location>
        <begin position="51"/>
        <end position="233"/>
    </location>
</feature>
<protein>
    <recommendedName>
        <fullName evidence="3">Metallo-beta-lactamase domain-containing protein</fullName>
    </recommendedName>
</protein>
<keyword evidence="2" id="KW-0732">Signal</keyword>
<dbReference type="AlphaFoldDB" id="A0A0R2SU50"/>
<dbReference type="GO" id="GO:0017001">
    <property type="term" value="P:antibiotic catabolic process"/>
    <property type="evidence" value="ECO:0007669"/>
    <property type="project" value="UniProtKB-ARBA"/>
</dbReference>
<dbReference type="Proteomes" id="UP000051242">
    <property type="component" value="Unassembled WGS sequence"/>
</dbReference>
<feature type="signal peptide" evidence="2">
    <location>
        <begin position="1"/>
        <end position="22"/>
    </location>
</feature>
<evidence type="ECO:0000256" key="1">
    <source>
        <dbReference type="ARBA" id="ARBA00005250"/>
    </source>
</evidence>
<name>A0A0R2SU50_9GAMM</name>
<dbReference type="InterPro" id="IPR036866">
    <property type="entry name" value="RibonucZ/Hydroxyglut_hydro"/>
</dbReference>
<organism evidence="4 5">
    <name type="scientific">OM182 bacterium BACL3 MAG-120619-bin3</name>
    <dbReference type="NCBI Taxonomy" id="1655593"/>
    <lineage>
        <taxon>Bacteria</taxon>
        <taxon>Pseudomonadati</taxon>
        <taxon>Pseudomonadota</taxon>
        <taxon>Gammaproteobacteria</taxon>
        <taxon>OMG group</taxon>
        <taxon>OM182 clade</taxon>
    </lineage>
</organism>
<proteinExistence type="inferred from homology"/>
<dbReference type="Gene3D" id="3.60.15.10">
    <property type="entry name" value="Ribonuclease Z/Hydroxyacylglutathione hydrolase-like"/>
    <property type="match status" value="1"/>
</dbReference>
<evidence type="ECO:0000313" key="4">
    <source>
        <dbReference type="EMBL" id="KRO78206.1"/>
    </source>
</evidence>
<feature type="chain" id="PRO_5006423988" description="Metallo-beta-lactamase domain-containing protein" evidence="2">
    <location>
        <begin position="23"/>
        <end position="299"/>
    </location>
</feature>
<dbReference type="EMBL" id="LICD01000348">
    <property type="protein sequence ID" value="KRO78206.1"/>
    <property type="molecule type" value="Genomic_DNA"/>
</dbReference>
<dbReference type="InterPro" id="IPR001279">
    <property type="entry name" value="Metallo-B-lactamas"/>
</dbReference>
<reference evidence="4 5" key="1">
    <citation type="submission" date="2015-10" db="EMBL/GenBank/DDBJ databases">
        <title>Metagenome-Assembled Genomes uncover a global brackish microbiome.</title>
        <authorList>
            <person name="Hugerth L.W."/>
            <person name="Larsson J."/>
            <person name="Alneberg J."/>
            <person name="Lindh M.V."/>
            <person name="Legrand C."/>
            <person name="Pinhassi J."/>
            <person name="Andersson A.F."/>
        </authorList>
    </citation>
    <scope>NUCLEOTIDE SEQUENCE [LARGE SCALE GENOMIC DNA]</scope>
    <source>
        <strain evidence="4">BACL22 MAG-120619-bin3</strain>
    </source>
</reference>
<dbReference type="CDD" id="cd16282">
    <property type="entry name" value="metallo-hydrolase-like_MBL-fold"/>
    <property type="match status" value="1"/>
</dbReference>